<evidence type="ECO:0000313" key="6">
    <source>
        <dbReference type="Proteomes" id="UP000434052"/>
    </source>
</evidence>
<dbReference type="Proteomes" id="UP000434052">
    <property type="component" value="Unassembled WGS sequence"/>
</dbReference>
<dbReference type="SUPFAM" id="SSF52540">
    <property type="entry name" value="P-loop containing nucleoside triphosphate hydrolases"/>
    <property type="match status" value="1"/>
</dbReference>
<dbReference type="InterPro" id="IPR003439">
    <property type="entry name" value="ABC_transporter-like_ATP-bd"/>
</dbReference>
<organism evidence="5 6">
    <name type="scientific">Oceanidesulfovibrio marinus</name>
    <dbReference type="NCBI Taxonomy" id="370038"/>
    <lineage>
        <taxon>Bacteria</taxon>
        <taxon>Pseudomonadati</taxon>
        <taxon>Thermodesulfobacteriota</taxon>
        <taxon>Desulfovibrionia</taxon>
        <taxon>Desulfovibrionales</taxon>
        <taxon>Desulfovibrionaceae</taxon>
        <taxon>Oceanidesulfovibrio</taxon>
    </lineage>
</organism>
<dbReference type="Pfam" id="PF00005">
    <property type="entry name" value="ABC_tran"/>
    <property type="match status" value="1"/>
</dbReference>
<dbReference type="RefSeq" id="WP_144306852.1">
    <property type="nucleotide sequence ID" value="NZ_QMIF01000016.1"/>
</dbReference>
<dbReference type="EMBL" id="QMIF01000016">
    <property type="protein sequence ID" value="TVM31353.1"/>
    <property type="molecule type" value="Genomic_DNA"/>
</dbReference>
<dbReference type="AlphaFoldDB" id="A0A6P1ZFS4"/>
<dbReference type="Gene3D" id="3.40.50.300">
    <property type="entry name" value="P-loop containing nucleotide triphosphate hydrolases"/>
    <property type="match status" value="1"/>
</dbReference>
<dbReference type="PANTHER" id="PTHR42781:SF4">
    <property type="entry name" value="SPERMIDINE_PUTRESCINE IMPORT ATP-BINDING PROTEIN POTA"/>
    <property type="match status" value="1"/>
</dbReference>
<evidence type="ECO:0000259" key="4">
    <source>
        <dbReference type="PROSITE" id="PS50893"/>
    </source>
</evidence>
<evidence type="ECO:0000256" key="2">
    <source>
        <dbReference type="ARBA" id="ARBA00022741"/>
    </source>
</evidence>
<keyword evidence="3 5" id="KW-0067">ATP-binding</keyword>
<dbReference type="PANTHER" id="PTHR42781">
    <property type="entry name" value="SPERMIDINE/PUTRESCINE IMPORT ATP-BINDING PROTEIN POTA"/>
    <property type="match status" value="1"/>
</dbReference>
<sequence length="242" mass="26489">MRLQLDIRKQLPSRGRVFELRSRFSTADRHVVLFGPSGSGKSLTLNALAGLLTPDSGTIAVDGVTFFDASRRVDLPARERHVGYVFQDYALFPHLSVRHNVAFGLKKLGRRLGKAHAGQVEEMLSLLGLAGIAGNMPAEISGGQRQRTALARALVTKPGLLLLDEPFSALDEPLRKAMRQEVLRILEYFDMPLVLVTHDPADVSMFGSTVVMAKDGRVEETVTLAELEARGASLQEALAAWF</sequence>
<dbReference type="InterPro" id="IPR027417">
    <property type="entry name" value="P-loop_NTPase"/>
</dbReference>
<evidence type="ECO:0000256" key="3">
    <source>
        <dbReference type="ARBA" id="ARBA00022840"/>
    </source>
</evidence>
<accession>A0A6P1ZFS4</accession>
<proteinExistence type="predicted"/>
<gene>
    <name evidence="5" type="ORF">DQK91_18310</name>
</gene>
<dbReference type="InterPro" id="IPR003593">
    <property type="entry name" value="AAA+_ATPase"/>
</dbReference>
<reference evidence="5 6" key="1">
    <citation type="submission" date="2018-06" db="EMBL/GenBank/DDBJ databases">
        <title>Complete genome of Desulfovibrio marinus P48SEP.</title>
        <authorList>
            <person name="Crispim J.S."/>
            <person name="Vidigal P.M.P."/>
            <person name="Silva L.C.F."/>
            <person name="Araujo L.C."/>
            <person name="Laguardia C.N."/>
            <person name="Dias R.S."/>
            <person name="Sousa M.P."/>
            <person name="Paula S.O."/>
            <person name="Silva C."/>
        </authorList>
    </citation>
    <scope>NUCLEOTIDE SEQUENCE [LARGE SCALE GENOMIC DNA]</scope>
    <source>
        <strain evidence="5 6">P48SEP</strain>
    </source>
</reference>
<dbReference type="InterPro" id="IPR050093">
    <property type="entry name" value="ABC_SmlMolc_Importer"/>
</dbReference>
<keyword evidence="1" id="KW-0813">Transport</keyword>
<protein>
    <submittedName>
        <fullName evidence="5">ABC transporter ATP-binding protein</fullName>
    </submittedName>
</protein>
<evidence type="ECO:0000256" key="1">
    <source>
        <dbReference type="ARBA" id="ARBA00022448"/>
    </source>
</evidence>
<dbReference type="SMART" id="SM00382">
    <property type="entry name" value="AAA"/>
    <property type="match status" value="1"/>
</dbReference>
<name>A0A6P1ZFS4_9BACT</name>
<feature type="domain" description="ABC transporter" evidence="4">
    <location>
        <begin position="1"/>
        <end position="240"/>
    </location>
</feature>
<comment type="caution">
    <text evidence="5">The sequence shown here is derived from an EMBL/GenBank/DDBJ whole genome shotgun (WGS) entry which is preliminary data.</text>
</comment>
<dbReference type="OrthoDB" id="9809450at2"/>
<dbReference type="GO" id="GO:0016887">
    <property type="term" value="F:ATP hydrolysis activity"/>
    <property type="evidence" value="ECO:0007669"/>
    <property type="project" value="InterPro"/>
</dbReference>
<dbReference type="GO" id="GO:0005524">
    <property type="term" value="F:ATP binding"/>
    <property type="evidence" value="ECO:0007669"/>
    <property type="project" value="UniProtKB-KW"/>
</dbReference>
<keyword evidence="2" id="KW-0547">Nucleotide-binding</keyword>
<evidence type="ECO:0000313" key="5">
    <source>
        <dbReference type="EMBL" id="TVM31353.1"/>
    </source>
</evidence>
<dbReference type="PROSITE" id="PS50893">
    <property type="entry name" value="ABC_TRANSPORTER_2"/>
    <property type="match status" value="1"/>
</dbReference>